<dbReference type="PANTHER" id="PTHR43280">
    <property type="entry name" value="ARAC-FAMILY TRANSCRIPTIONAL REGULATOR"/>
    <property type="match status" value="1"/>
</dbReference>
<protein>
    <submittedName>
        <fullName evidence="5">AraC family transcriptional regulator</fullName>
    </submittedName>
</protein>
<comment type="caution">
    <text evidence="5">The sequence shown here is derived from an EMBL/GenBank/DDBJ whole genome shotgun (WGS) entry which is preliminary data.</text>
</comment>
<dbReference type="InterPro" id="IPR014710">
    <property type="entry name" value="RmlC-like_jellyroll"/>
</dbReference>
<evidence type="ECO:0000256" key="2">
    <source>
        <dbReference type="ARBA" id="ARBA00023125"/>
    </source>
</evidence>
<keyword evidence="6" id="KW-1185">Reference proteome</keyword>
<dbReference type="Pfam" id="PF02311">
    <property type="entry name" value="AraC_binding"/>
    <property type="match status" value="1"/>
</dbReference>
<keyword evidence="1" id="KW-0805">Transcription regulation</keyword>
<evidence type="ECO:0000313" key="5">
    <source>
        <dbReference type="EMBL" id="EWH14452.1"/>
    </source>
</evidence>
<feature type="domain" description="HTH araC/xylS-type" evidence="4">
    <location>
        <begin position="189"/>
        <end position="287"/>
    </location>
</feature>
<dbReference type="Gene3D" id="1.10.10.60">
    <property type="entry name" value="Homeodomain-like"/>
    <property type="match status" value="1"/>
</dbReference>
<reference evidence="5 6" key="1">
    <citation type="journal article" date="2014" name="Genome Announc.">
        <title>Draft Genome Sequence of the Carrageenan-Degrading Bacterium Cellulophaga sp. Strain KL-A, Isolated from Decaying Marine Algae.</title>
        <authorList>
            <person name="Shan D."/>
            <person name="Ying J."/>
            <person name="Li X."/>
            <person name="Gao Z."/>
            <person name="Wei G."/>
            <person name="Shao Z."/>
        </authorList>
    </citation>
    <scope>NUCLEOTIDE SEQUENCE [LARGE SCALE GENOMIC DNA]</scope>
    <source>
        <strain evidence="5 6">KL-A</strain>
    </source>
</reference>
<dbReference type="InterPro" id="IPR003313">
    <property type="entry name" value="AraC-bd"/>
</dbReference>
<dbReference type="Proteomes" id="UP000019275">
    <property type="component" value="Unassembled WGS sequence"/>
</dbReference>
<dbReference type="SUPFAM" id="SSF46689">
    <property type="entry name" value="Homeodomain-like"/>
    <property type="match status" value="1"/>
</dbReference>
<dbReference type="Gene3D" id="2.60.120.10">
    <property type="entry name" value="Jelly Rolls"/>
    <property type="match status" value="1"/>
</dbReference>
<dbReference type="RefSeq" id="WP_034644083.1">
    <property type="nucleotide sequence ID" value="NZ_ARZX01000003.1"/>
</dbReference>
<accession>A0ABN0RRG4</accession>
<evidence type="ECO:0000256" key="3">
    <source>
        <dbReference type="ARBA" id="ARBA00023163"/>
    </source>
</evidence>
<proteinExistence type="predicted"/>
<evidence type="ECO:0000256" key="1">
    <source>
        <dbReference type="ARBA" id="ARBA00023015"/>
    </source>
</evidence>
<organism evidence="5 6">
    <name type="scientific">Cellulophaga geojensis KL-A</name>
    <dbReference type="NCBI Taxonomy" id="1328323"/>
    <lineage>
        <taxon>Bacteria</taxon>
        <taxon>Pseudomonadati</taxon>
        <taxon>Bacteroidota</taxon>
        <taxon>Flavobacteriia</taxon>
        <taxon>Flavobacteriales</taxon>
        <taxon>Flavobacteriaceae</taxon>
        <taxon>Cellulophaga</taxon>
    </lineage>
</organism>
<dbReference type="SMART" id="SM00342">
    <property type="entry name" value="HTH_ARAC"/>
    <property type="match status" value="1"/>
</dbReference>
<evidence type="ECO:0000313" key="6">
    <source>
        <dbReference type="Proteomes" id="UP000019275"/>
    </source>
</evidence>
<dbReference type="Pfam" id="PF12833">
    <property type="entry name" value="HTH_18"/>
    <property type="match status" value="1"/>
</dbReference>
<evidence type="ECO:0000259" key="4">
    <source>
        <dbReference type="PROSITE" id="PS01124"/>
    </source>
</evidence>
<keyword evidence="2" id="KW-0238">DNA-binding</keyword>
<dbReference type="InterPro" id="IPR018060">
    <property type="entry name" value="HTH_AraC"/>
</dbReference>
<keyword evidence="3" id="KW-0804">Transcription</keyword>
<dbReference type="InterPro" id="IPR037923">
    <property type="entry name" value="HTH-like"/>
</dbReference>
<dbReference type="PROSITE" id="PS01124">
    <property type="entry name" value="HTH_ARAC_FAMILY_2"/>
    <property type="match status" value="1"/>
</dbReference>
<sequence>MKNIQEYTFKKEQEDFGINVWELDYFLANYDIQNRSIPHRLKFYAIVFITEGTGEHLIDFKTYSYKKNDMLFVGKNQTHAWLKQKNVKGYIAIFTQDFLNENQQTFKDLSYSYPYNSFLHSPKLTITNTNTHYTLVTVFALIYKEFSLSKTTVSKQIIQSLLRVAFLKIKTLSKQFNLEQNKSDISLFIQFQNQLDKNISITRNVNEYCKILNTTYRKLNDTCKVFTHKTAKSFIDDVIILKAKQYLSDQDKNISITSYLLGFEEVSNFSKFFKKHTNYTPKQFIASIKQN</sequence>
<dbReference type="SUPFAM" id="SSF51215">
    <property type="entry name" value="Regulatory protein AraC"/>
    <property type="match status" value="1"/>
</dbReference>
<gene>
    <name evidence="5" type="ORF">KLA_03772</name>
</gene>
<dbReference type="PANTHER" id="PTHR43280:SF32">
    <property type="entry name" value="TRANSCRIPTIONAL REGULATORY PROTEIN"/>
    <property type="match status" value="1"/>
</dbReference>
<name>A0ABN0RRG4_9FLAO</name>
<dbReference type="InterPro" id="IPR009057">
    <property type="entry name" value="Homeodomain-like_sf"/>
</dbReference>
<dbReference type="EMBL" id="ARZX01000003">
    <property type="protein sequence ID" value="EWH14452.1"/>
    <property type="molecule type" value="Genomic_DNA"/>
</dbReference>